<keyword evidence="2 3" id="KW-0067">ATP-binding</keyword>
<dbReference type="EMBL" id="LSCQ01000102">
    <property type="protein sequence ID" value="KXB33211.1"/>
    <property type="molecule type" value="Genomic_DNA"/>
</dbReference>
<dbReference type="Gene3D" id="1.10.10.2220">
    <property type="match status" value="1"/>
</dbReference>
<dbReference type="SUPFAM" id="SSF52540">
    <property type="entry name" value="P-loop containing nucleoside triphosphate hydrolases"/>
    <property type="match status" value="2"/>
</dbReference>
<keyword evidence="1 3" id="KW-0547">Nucleotide-binding</keyword>
<dbReference type="GO" id="GO:0043139">
    <property type="term" value="F:5'-3' DNA helicase activity"/>
    <property type="evidence" value="ECO:0007669"/>
    <property type="project" value="UniProtKB-UniRule"/>
</dbReference>
<dbReference type="InterPro" id="IPR055446">
    <property type="entry name" value="RecD2_N_OB"/>
</dbReference>
<keyword evidence="3 8" id="KW-0347">Helicase</keyword>
<gene>
    <name evidence="3" type="primary">recD2</name>
    <name evidence="8" type="ORF">HMPREF3187_01735</name>
</gene>
<dbReference type="InterPro" id="IPR006345">
    <property type="entry name" value="RecD2"/>
</dbReference>
<comment type="function">
    <text evidence="3">DNA-dependent ATPase and ATP-dependent 5'-3' DNA helicase. Has no activity on blunt DNA or DNA with 3'-overhangs, requires at least 10 bases of 5'-ssDNA for helicase activity.</text>
</comment>
<dbReference type="CDD" id="cd17933">
    <property type="entry name" value="DEXSc_RecD-like"/>
    <property type="match status" value="1"/>
</dbReference>
<feature type="binding site" evidence="3">
    <location>
        <begin position="369"/>
        <end position="373"/>
    </location>
    <ligand>
        <name>ATP</name>
        <dbReference type="ChEBI" id="CHEBI:30616"/>
    </ligand>
</feature>
<sequence length="817" mass="91757">MALKKGRLRRMQEEEYFVGEVEATFYSNPDNYYRVVRIRIDETNTLYSEKHIVVTGTFIRLQEGTTYQFYGHLVDHDRYGVQFQMTRYEQKQVTSKEGLIRYFSSEAFPGIGKVLAERIVEILGMNALTVILNDPDQLDQVKGLTKTKRTLIKEKIKENQGDQQVFLKLAELGLSNQLAAKIYAKYGEESAEVVEDNPYLLVKALQGFGFQKADQLAQRLDFERDDPRRLTAALAFCLESLCYGSGDTKIAKNVLLEETEQILKKGTFSSDIEAQKLEDTLSDLVDIGSLIQEGDFFSLPSLSFAEKGIVRRLTQLQNSGPKLEAKDWNFDQEIQKSEEKLGIHYGPAQKEALKLALSSKVFILTGGPGTGKTTVLKGLIDCYARLHDLSLDPDAYDYGEFPIHLAAPTGRAAKRMSETTNLPASTIHRLLGLTGEEDESQVSESSYGMSIEGDLLIVDEMSMVDTWLFYQLLDQVPNTMQVILVGDQDQLPSVGPGQVLADLLASQRVVSYELDQIYRQDSRSTISLLAHTIKQGQVPKDLTQNQPDRSFFQVSYYQMADFVAQVAQRAIAKGYPKKSVQVLAPMYRGQAGIDQLNTSLQEQLNPNSDGQKREVSFFEQTFRVGDKVLQLQNQPEKNIFNGDIGEITGIFYANETDSETDELVVNFDDHEVTYLRTDFKKLTLAYCTSIHKAQGSEFSIVILPLLGQYRRMLQRNLLYTAITRAKKSLILCGEEKAFACAIQTESFKRQTGLLEKLVAEEELLPVLLVKGEEGEEEGTSVEGTLSKSSVTWLTPEMVLKGEVDPLIGMEGLSPYSM</sequence>
<evidence type="ECO:0000256" key="3">
    <source>
        <dbReference type="HAMAP-Rule" id="MF_01488"/>
    </source>
</evidence>
<dbReference type="InterPro" id="IPR029493">
    <property type="entry name" value="RecD2-like_HHH"/>
</dbReference>
<feature type="domain" description="ATP-dependent RecD2 DNA helicase SH3" evidence="6">
    <location>
        <begin position="596"/>
        <end position="667"/>
    </location>
</feature>
<accession>A0A133XQL0</accession>
<dbReference type="GO" id="GO:0016887">
    <property type="term" value="F:ATP hydrolysis activity"/>
    <property type="evidence" value="ECO:0007669"/>
    <property type="project" value="RHEA"/>
</dbReference>
<dbReference type="GO" id="GO:0005524">
    <property type="term" value="F:ATP binding"/>
    <property type="evidence" value="ECO:0007669"/>
    <property type="project" value="UniProtKB-UniRule"/>
</dbReference>
<dbReference type="InterPro" id="IPR027785">
    <property type="entry name" value="UvrD-like_helicase_C"/>
</dbReference>
<dbReference type="PANTHER" id="PTHR43788">
    <property type="entry name" value="DNA2/NAM7 HELICASE FAMILY MEMBER"/>
    <property type="match status" value="1"/>
</dbReference>
<dbReference type="GO" id="GO:0009338">
    <property type="term" value="C:exodeoxyribonuclease V complex"/>
    <property type="evidence" value="ECO:0007669"/>
    <property type="project" value="TreeGrafter"/>
</dbReference>
<keyword evidence="3" id="KW-0378">Hydrolase</keyword>
<dbReference type="Pfam" id="PF14490">
    <property type="entry name" value="HHH_RecD2"/>
    <property type="match status" value="1"/>
</dbReference>
<dbReference type="Pfam" id="PF18335">
    <property type="entry name" value="SH3_13"/>
    <property type="match status" value="1"/>
</dbReference>
<dbReference type="Gene3D" id="3.40.50.300">
    <property type="entry name" value="P-loop containing nucleotide triphosphate hydrolases"/>
    <property type="match status" value="2"/>
</dbReference>
<dbReference type="AlphaFoldDB" id="A0A133XQL0"/>
<evidence type="ECO:0000259" key="7">
    <source>
        <dbReference type="Pfam" id="PF23139"/>
    </source>
</evidence>
<dbReference type="CDD" id="cd18809">
    <property type="entry name" value="SF1_C_RecD"/>
    <property type="match status" value="1"/>
</dbReference>
<dbReference type="InterPro" id="IPR041451">
    <property type="entry name" value="RecD2_SH13"/>
</dbReference>
<evidence type="ECO:0000313" key="9">
    <source>
        <dbReference type="Proteomes" id="UP000070422"/>
    </source>
</evidence>
<keyword evidence="3" id="KW-0238">DNA-binding</keyword>
<keyword evidence="3" id="KW-0413">Isomerase</keyword>
<dbReference type="PATRIC" id="fig|87541.4.peg.1715"/>
<dbReference type="GO" id="GO:0003677">
    <property type="term" value="F:DNA binding"/>
    <property type="evidence" value="ECO:0007669"/>
    <property type="project" value="UniProtKB-UniRule"/>
</dbReference>
<dbReference type="GO" id="GO:0017116">
    <property type="term" value="F:single-stranded DNA helicase activity"/>
    <property type="evidence" value="ECO:0007669"/>
    <property type="project" value="TreeGrafter"/>
</dbReference>
<dbReference type="InterPro" id="IPR027417">
    <property type="entry name" value="P-loop_NTPase"/>
</dbReference>
<organism evidence="8 9">
    <name type="scientific">Aerococcus christensenii</name>
    <dbReference type="NCBI Taxonomy" id="87541"/>
    <lineage>
        <taxon>Bacteria</taxon>
        <taxon>Bacillati</taxon>
        <taxon>Bacillota</taxon>
        <taxon>Bacilli</taxon>
        <taxon>Lactobacillales</taxon>
        <taxon>Aerococcaceae</taxon>
        <taxon>Aerococcus</taxon>
    </lineage>
</organism>
<proteinExistence type="inferred from homology"/>
<feature type="domain" description="UvrD-like helicase C-terminal" evidence="4">
    <location>
        <begin position="684"/>
        <end position="731"/>
    </location>
</feature>
<dbReference type="NCBIfam" id="TIGR01448">
    <property type="entry name" value="recD_rel"/>
    <property type="match status" value="1"/>
</dbReference>
<dbReference type="PANTHER" id="PTHR43788:SF6">
    <property type="entry name" value="DNA HELICASE B"/>
    <property type="match status" value="1"/>
</dbReference>
<evidence type="ECO:0000313" key="8">
    <source>
        <dbReference type="EMBL" id="KXB33211.1"/>
    </source>
</evidence>
<evidence type="ECO:0000259" key="6">
    <source>
        <dbReference type="Pfam" id="PF18335"/>
    </source>
</evidence>
<feature type="domain" description="ATP-dependent RecD2 DNA helicase-like helix-hairpin-helix" evidence="5">
    <location>
        <begin position="158"/>
        <end position="248"/>
    </location>
</feature>
<dbReference type="Pfam" id="PF13245">
    <property type="entry name" value="AAA_19"/>
    <property type="match status" value="1"/>
</dbReference>
<dbReference type="STRING" id="87541.AWM71_06900"/>
<evidence type="ECO:0000259" key="4">
    <source>
        <dbReference type="Pfam" id="PF13538"/>
    </source>
</evidence>
<dbReference type="EC" id="5.6.2.3" evidence="3"/>
<reference evidence="8 9" key="1">
    <citation type="submission" date="2016-01" db="EMBL/GenBank/DDBJ databases">
        <authorList>
            <person name="Oliw E.H."/>
        </authorList>
    </citation>
    <scope>NUCLEOTIDE SEQUENCE [LARGE SCALE GENOMIC DNA]</scope>
    <source>
        <strain evidence="8 9">KA00635</strain>
    </source>
</reference>
<comment type="caution">
    <text evidence="8">The sequence shown here is derived from an EMBL/GenBank/DDBJ whole genome shotgun (WGS) entry which is preliminary data.</text>
</comment>
<comment type="similarity">
    <text evidence="3">Belongs to the RecD family. RecD2 subfamily.</text>
</comment>
<dbReference type="InterPro" id="IPR050534">
    <property type="entry name" value="Coronavir_polyprotein_1ab"/>
</dbReference>
<dbReference type="Gene3D" id="2.30.30.940">
    <property type="match status" value="1"/>
</dbReference>
<feature type="domain" description="ATP-dependent RecD2 DNA helicase OB-fold" evidence="7">
    <location>
        <begin position="15"/>
        <end position="91"/>
    </location>
</feature>
<dbReference type="Pfam" id="PF23139">
    <property type="entry name" value="OB_YrrC"/>
    <property type="match status" value="1"/>
</dbReference>
<evidence type="ECO:0000256" key="2">
    <source>
        <dbReference type="ARBA" id="ARBA00022840"/>
    </source>
</evidence>
<comment type="catalytic activity">
    <reaction evidence="3">
        <text>ATP + H2O = ADP + phosphate + H(+)</text>
        <dbReference type="Rhea" id="RHEA:13065"/>
        <dbReference type="ChEBI" id="CHEBI:15377"/>
        <dbReference type="ChEBI" id="CHEBI:15378"/>
        <dbReference type="ChEBI" id="CHEBI:30616"/>
        <dbReference type="ChEBI" id="CHEBI:43474"/>
        <dbReference type="ChEBI" id="CHEBI:456216"/>
        <dbReference type="EC" id="5.6.2.3"/>
    </reaction>
</comment>
<protein>
    <recommendedName>
        <fullName evidence="3">ATP-dependent RecD2 DNA helicase</fullName>
        <ecNumber evidence="3">5.6.2.3</ecNumber>
    </recommendedName>
    <alternativeName>
        <fullName evidence="3">DNA 5'-3' helicase subunit RecD2</fullName>
    </alternativeName>
</protein>
<dbReference type="Pfam" id="PF13538">
    <property type="entry name" value="UvrD_C_2"/>
    <property type="match status" value="1"/>
</dbReference>
<name>A0A133XQL0_9LACT</name>
<dbReference type="GO" id="GO:0006310">
    <property type="term" value="P:DNA recombination"/>
    <property type="evidence" value="ECO:0007669"/>
    <property type="project" value="InterPro"/>
</dbReference>
<evidence type="ECO:0000259" key="5">
    <source>
        <dbReference type="Pfam" id="PF14490"/>
    </source>
</evidence>
<evidence type="ECO:0000256" key="1">
    <source>
        <dbReference type="ARBA" id="ARBA00022741"/>
    </source>
</evidence>
<dbReference type="Proteomes" id="UP000070422">
    <property type="component" value="Unassembled WGS sequence"/>
</dbReference>
<dbReference type="HAMAP" id="MF_01488">
    <property type="entry name" value="RecD2"/>
    <property type="match status" value="1"/>
</dbReference>